<evidence type="ECO:0000313" key="2">
    <source>
        <dbReference type="Proteomes" id="UP000276133"/>
    </source>
</evidence>
<name>A0A3M7S5I6_BRAPC</name>
<proteinExistence type="predicted"/>
<accession>A0A3M7S5I6</accession>
<organism evidence="1 2">
    <name type="scientific">Brachionus plicatilis</name>
    <name type="common">Marine rotifer</name>
    <name type="synonym">Brachionus muelleri</name>
    <dbReference type="NCBI Taxonomy" id="10195"/>
    <lineage>
        <taxon>Eukaryota</taxon>
        <taxon>Metazoa</taxon>
        <taxon>Spiralia</taxon>
        <taxon>Gnathifera</taxon>
        <taxon>Rotifera</taxon>
        <taxon>Eurotatoria</taxon>
        <taxon>Monogononta</taxon>
        <taxon>Pseudotrocha</taxon>
        <taxon>Ploima</taxon>
        <taxon>Brachionidae</taxon>
        <taxon>Brachionus</taxon>
    </lineage>
</organism>
<dbReference type="Proteomes" id="UP000276133">
    <property type="component" value="Unassembled WGS sequence"/>
</dbReference>
<gene>
    <name evidence="1" type="ORF">BpHYR1_036124</name>
</gene>
<dbReference type="EMBL" id="REGN01002004">
    <property type="protein sequence ID" value="RNA31012.1"/>
    <property type="molecule type" value="Genomic_DNA"/>
</dbReference>
<reference evidence="1 2" key="1">
    <citation type="journal article" date="2018" name="Sci. Rep.">
        <title>Genomic signatures of local adaptation to the degree of environmental predictability in rotifers.</title>
        <authorList>
            <person name="Franch-Gras L."/>
            <person name="Hahn C."/>
            <person name="Garcia-Roger E.M."/>
            <person name="Carmona M.J."/>
            <person name="Serra M."/>
            <person name="Gomez A."/>
        </authorList>
    </citation>
    <scope>NUCLEOTIDE SEQUENCE [LARGE SCALE GENOMIC DNA]</scope>
    <source>
        <strain evidence="1">HYR1</strain>
    </source>
</reference>
<comment type="caution">
    <text evidence="1">The sequence shown here is derived from an EMBL/GenBank/DDBJ whole genome shotgun (WGS) entry which is preliminary data.</text>
</comment>
<sequence>MIITLEMQEKKTVITMNLLINKSAVDQNMRENVSCLWGEVFYLWGADFHLWGPFFEPEKAVFGEYYGMNVGEKSKYFLFIENY</sequence>
<keyword evidence="2" id="KW-1185">Reference proteome</keyword>
<protein>
    <submittedName>
        <fullName evidence="1">Uncharacterized protein</fullName>
    </submittedName>
</protein>
<dbReference type="AlphaFoldDB" id="A0A3M7S5I6"/>
<evidence type="ECO:0000313" key="1">
    <source>
        <dbReference type="EMBL" id="RNA31012.1"/>
    </source>
</evidence>